<evidence type="ECO:0000256" key="2">
    <source>
        <dbReference type="ARBA" id="ARBA00022598"/>
    </source>
</evidence>
<evidence type="ECO:0000256" key="6">
    <source>
        <dbReference type="ARBA" id="ARBA00022840"/>
    </source>
</evidence>
<keyword evidence="4 9" id="KW-0547">Nucleotide-binding</keyword>
<organism evidence="10 11">
    <name type="scientific">Pseudocalidococcus azoricus BACA0444</name>
    <dbReference type="NCBI Taxonomy" id="2918990"/>
    <lineage>
        <taxon>Bacteria</taxon>
        <taxon>Bacillati</taxon>
        <taxon>Cyanobacteriota</taxon>
        <taxon>Cyanophyceae</taxon>
        <taxon>Acaryochloridales</taxon>
        <taxon>Thermosynechococcaceae</taxon>
        <taxon>Pseudocalidococcus</taxon>
        <taxon>Pseudocalidococcus azoricus</taxon>
    </lineage>
</organism>
<comment type="similarity">
    <text evidence="9">Belongs to the dethiobiotin synthetase family.</text>
</comment>
<feature type="binding site" evidence="9">
    <location>
        <begin position="204"/>
        <end position="206"/>
    </location>
    <ligand>
        <name>ATP</name>
        <dbReference type="ChEBI" id="CHEBI:30616"/>
    </ligand>
</feature>
<keyword evidence="3 9" id="KW-0479">Metal-binding</keyword>
<feature type="active site" evidence="9">
    <location>
        <position position="42"/>
    </location>
</feature>
<dbReference type="AlphaFoldDB" id="A0AAE4FVG4"/>
<evidence type="ECO:0000313" key="10">
    <source>
        <dbReference type="EMBL" id="MDS3861655.1"/>
    </source>
</evidence>
<feature type="binding site" evidence="9">
    <location>
        <position position="19"/>
    </location>
    <ligand>
        <name>Mg(2+)</name>
        <dbReference type="ChEBI" id="CHEBI:18420"/>
    </ligand>
</feature>
<protein>
    <recommendedName>
        <fullName evidence="9">ATP-dependent dethiobiotin synthetase BioD</fullName>
        <ecNumber evidence="9">6.3.3.3</ecNumber>
    </recommendedName>
    <alternativeName>
        <fullName evidence="9">DTB synthetase</fullName>
        <shortName evidence="9">DTBS</shortName>
    </alternativeName>
    <alternativeName>
        <fullName evidence="9">Dethiobiotin synthase</fullName>
    </alternativeName>
</protein>
<dbReference type="EMBL" id="JAVMIP010000015">
    <property type="protein sequence ID" value="MDS3861655.1"/>
    <property type="molecule type" value="Genomic_DNA"/>
</dbReference>
<comment type="cofactor">
    <cofactor evidence="9">
        <name>Mg(2+)</name>
        <dbReference type="ChEBI" id="CHEBI:18420"/>
    </cofactor>
</comment>
<evidence type="ECO:0000256" key="7">
    <source>
        <dbReference type="ARBA" id="ARBA00022842"/>
    </source>
</evidence>
<comment type="catalytic activity">
    <reaction evidence="9">
        <text>(7R,8S)-7,8-diammoniononanoate + CO2 + ATP = (4R,5S)-dethiobiotin + ADP + phosphate + 3 H(+)</text>
        <dbReference type="Rhea" id="RHEA:15805"/>
        <dbReference type="ChEBI" id="CHEBI:15378"/>
        <dbReference type="ChEBI" id="CHEBI:16526"/>
        <dbReference type="ChEBI" id="CHEBI:30616"/>
        <dbReference type="ChEBI" id="CHEBI:43474"/>
        <dbReference type="ChEBI" id="CHEBI:149469"/>
        <dbReference type="ChEBI" id="CHEBI:149473"/>
        <dbReference type="ChEBI" id="CHEBI:456216"/>
        <dbReference type="EC" id="6.3.3.3"/>
    </reaction>
</comment>
<dbReference type="EC" id="6.3.3.3" evidence="9"/>
<gene>
    <name evidence="9 10" type="primary">bioD</name>
    <name evidence="10" type="ORF">RIF25_12650</name>
</gene>
<comment type="subcellular location">
    <subcellularLocation>
        <location evidence="9">Cytoplasm</location>
    </subcellularLocation>
</comment>
<feature type="binding site" evidence="9">
    <location>
        <position position="112"/>
    </location>
    <ligand>
        <name>Mg(2+)</name>
        <dbReference type="ChEBI" id="CHEBI:18420"/>
    </ligand>
</feature>
<feature type="binding site" evidence="9">
    <location>
        <begin position="172"/>
        <end position="173"/>
    </location>
    <ligand>
        <name>ATP</name>
        <dbReference type="ChEBI" id="CHEBI:30616"/>
    </ligand>
</feature>
<dbReference type="PIRSF" id="PIRSF006755">
    <property type="entry name" value="DTB_synth"/>
    <property type="match status" value="1"/>
</dbReference>
<keyword evidence="11" id="KW-1185">Reference proteome</keyword>
<dbReference type="GO" id="GO:0004141">
    <property type="term" value="F:dethiobiotin synthase activity"/>
    <property type="evidence" value="ECO:0007669"/>
    <property type="project" value="UniProtKB-UniRule"/>
</dbReference>
<keyword evidence="6 9" id="KW-0067">ATP-binding</keyword>
<keyword evidence="5 9" id="KW-0093">Biotin biosynthesis</keyword>
<dbReference type="GO" id="GO:0005524">
    <property type="term" value="F:ATP binding"/>
    <property type="evidence" value="ECO:0007669"/>
    <property type="project" value="UniProtKB-UniRule"/>
</dbReference>
<comment type="catalytic activity">
    <reaction evidence="8">
        <text>(7R,8S)-8-amino-7-(carboxyamino)nonanoate + ATP = (4R,5S)-dethiobiotin + ADP + phosphate + H(+)</text>
        <dbReference type="Rhea" id="RHEA:63684"/>
        <dbReference type="ChEBI" id="CHEBI:15378"/>
        <dbReference type="ChEBI" id="CHEBI:30616"/>
        <dbReference type="ChEBI" id="CHEBI:43474"/>
        <dbReference type="ChEBI" id="CHEBI:149470"/>
        <dbReference type="ChEBI" id="CHEBI:149473"/>
        <dbReference type="ChEBI" id="CHEBI:456216"/>
    </reaction>
</comment>
<evidence type="ECO:0000256" key="5">
    <source>
        <dbReference type="ARBA" id="ARBA00022756"/>
    </source>
</evidence>
<comment type="function">
    <text evidence="9">Catalyzes a mechanistically unusual reaction, the ATP-dependent insertion of CO2 between the N7 and N8 nitrogen atoms of 7,8-diaminopelargonic acid (DAPA, also called 7,8-diammoniononanoate) to form a ureido ring.</text>
</comment>
<dbReference type="PANTHER" id="PTHR43210:SF2">
    <property type="entry name" value="ATP-DEPENDENT DETHIOBIOTIN SYNTHETASE BIOD 2"/>
    <property type="match status" value="1"/>
</dbReference>
<evidence type="ECO:0000256" key="9">
    <source>
        <dbReference type="HAMAP-Rule" id="MF_00336"/>
    </source>
</evidence>
<dbReference type="Gene3D" id="3.40.50.300">
    <property type="entry name" value="P-loop containing nucleotide triphosphate hydrolases"/>
    <property type="match status" value="1"/>
</dbReference>
<dbReference type="GO" id="GO:0005829">
    <property type="term" value="C:cytosol"/>
    <property type="evidence" value="ECO:0007669"/>
    <property type="project" value="TreeGrafter"/>
</dbReference>
<feature type="binding site" evidence="9">
    <location>
        <position position="210"/>
    </location>
    <ligand>
        <name>ATP</name>
        <dbReference type="ChEBI" id="CHEBI:30616"/>
    </ligand>
</feature>
<sequence>MTSSPVVLITGTDTEVGKTWVTSALFAYCQAHAPKLKVALFKPLQSGAVGDQEHYHRLFDLEQSPLEVNPVSFQAPLAPPLAAARENREIDLAPVWQTLQHLQADYDLVLMEGIGGLGSPITWEWTVADLAQAWRIPIVLVVPVKLGAMGQAVANLALAREKKLMIRGLIRNCLTPCTEVEIEQWANQTLLETLTHTPVIGTIPYLEKAEIPNLAKAAASLQLEALLPGILGTGLEVH</sequence>
<keyword evidence="2 9" id="KW-0436">Ligase</keyword>
<dbReference type="RefSeq" id="WP_322878890.1">
    <property type="nucleotide sequence ID" value="NZ_JAVMIP010000015.1"/>
</dbReference>
<reference evidence="11" key="1">
    <citation type="submission" date="2023-07" db="EMBL/GenBank/DDBJ databases">
        <authorList>
            <person name="Luz R."/>
            <person name="Cordeiro R."/>
            <person name="Fonseca A."/>
            <person name="Goncalves V."/>
        </authorList>
    </citation>
    <scope>NUCLEOTIDE SEQUENCE [LARGE SCALE GENOMIC DNA]</scope>
    <source>
        <strain evidence="11">BACA0444</strain>
    </source>
</reference>
<comment type="caution">
    <text evidence="9">Lacks conserved residue(s) required for the propagation of feature annotation.</text>
</comment>
<feature type="binding site" evidence="9">
    <location>
        <position position="46"/>
    </location>
    <ligand>
        <name>substrate</name>
    </ligand>
</feature>
<evidence type="ECO:0000256" key="3">
    <source>
        <dbReference type="ARBA" id="ARBA00022723"/>
    </source>
</evidence>
<dbReference type="GO" id="GO:0000287">
    <property type="term" value="F:magnesium ion binding"/>
    <property type="evidence" value="ECO:0007669"/>
    <property type="project" value="UniProtKB-UniRule"/>
</dbReference>
<proteinExistence type="inferred from homology"/>
<keyword evidence="7 9" id="KW-0460">Magnesium</keyword>
<evidence type="ECO:0000256" key="8">
    <source>
        <dbReference type="ARBA" id="ARBA00047386"/>
    </source>
</evidence>
<dbReference type="Proteomes" id="UP001268256">
    <property type="component" value="Unassembled WGS sequence"/>
</dbReference>
<feature type="binding site" evidence="9">
    <location>
        <position position="51"/>
    </location>
    <ligand>
        <name>ATP</name>
        <dbReference type="ChEBI" id="CHEBI:30616"/>
    </ligand>
</feature>
<dbReference type="CDD" id="cd03109">
    <property type="entry name" value="DTBS"/>
    <property type="match status" value="1"/>
</dbReference>
<comment type="pathway">
    <text evidence="9">Cofactor biosynthesis; biotin biosynthesis; biotin from 7,8-diaminononanoate: step 1/2.</text>
</comment>
<comment type="subunit">
    <text evidence="9">Homodimer.</text>
</comment>
<dbReference type="GO" id="GO:0009102">
    <property type="term" value="P:biotin biosynthetic process"/>
    <property type="evidence" value="ECO:0007669"/>
    <property type="project" value="UniProtKB-UniRule"/>
</dbReference>
<dbReference type="InterPro" id="IPR004472">
    <property type="entry name" value="DTB_synth_BioD"/>
</dbReference>
<evidence type="ECO:0000313" key="11">
    <source>
        <dbReference type="Proteomes" id="UP001268256"/>
    </source>
</evidence>
<dbReference type="InterPro" id="IPR027417">
    <property type="entry name" value="P-loop_NTPase"/>
</dbReference>
<feature type="binding site" evidence="9">
    <location>
        <position position="51"/>
    </location>
    <ligand>
        <name>Mg(2+)</name>
        <dbReference type="ChEBI" id="CHEBI:18420"/>
    </ligand>
</feature>
<dbReference type="Pfam" id="PF13500">
    <property type="entry name" value="AAA_26"/>
    <property type="match status" value="1"/>
</dbReference>
<accession>A0AAE4FVG4</accession>
<evidence type="ECO:0000256" key="4">
    <source>
        <dbReference type="ARBA" id="ARBA00022741"/>
    </source>
</evidence>
<comment type="caution">
    <text evidence="10">The sequence shown here is derived from an EMBL/GenBank/DDBJ whole genome shotgun (WGS) entry which is preliminary data.</text>
</comment>
<name>A0AAE4FVG4_9CYAN</name>
<feature type="binding site" evidence="9">
    <location>
        <begin position="112"/>
        <end position="115"/>
    </location>
    <ligand>
        <name>ATP</name>
        <dbReference type="ChEBI" id="CHEBI:30616"/>
    </ligand>
</feature>
<keyword evidence="1 9" id="KW-0963">Cytoplasm</keyword>
<dbReference type="HAMAP" id="MF_00336">
    <property type="entry name" value="BioD"/>
    <property type="match status" value="1"/>
</dbReference>
<dbReference type="SUPFAM" id="SSF52540">
    <property type="entry name" value="P-loop containing nucleoside triphosphate hydrolases"/>
    <property type="match status" value="1"/>
</dbReference>
<dbReference type="NCBIfam" id="TIGR00347">
    <property type="entry name" value="bioD"/>
    <property type="match status" value="1"/>
</dbReference>
<evidence type="ECO:0000256" key="1">
    <source>
        <dbReference type="ARBA" id="ARBA00022490"/>
    </source>
</evidence>
<dbReference type="PANTHER" id="PTHR43210">
    <property type="entry name" value="DETHIOBIOTIN SYNTHETASE"/>
    <property type="match status" value="1"/>
</dbReference>